<dbReference type="Pfam" id="PF08240">
    <property type="entry name" value="ADH_N"/>
    <property type="match status" value="1"/>
</dbReference>
<organism evidence="4">
    <name type="scientific">Palpitomonas bilix</name>
    <dbReference type="NCBI Taxonomy" id="652834"/>
    <lineage>
        <taxon>Eukaryota</taxon>
        <taxon>Eukaryota incertae sedis</taxon>
    </lineage>
</organism>
<dbReference type="InterPro" id="IPR036291">
    <property type="entry name" value="NAD(P)-bd_dom_sf"/>
</dbReference>
<dbReference type="SMART" id="SM00829">
    <property type="entry name" value="PKS_ER"/>
    <property type="match status" value="1"/>
</dbReference>
<sequence>MQAIVFDPKTNNFSLQEIPKPKPGKDDVLVKVEACALNPVDFKIAYLKDMIPATANNYVAGLDVSGTIVEVGDAVEDWKTGDRVLYHGDLQRGMGGLAEFAVHKSATLLRHPAVNADDAAATPCAGWTAYRCLVDKLRVNEDDVLVISGASGGVGGFAVQLANILGVKTIVGICSAKNIPYVMSLGATHVIDYKSQDVGKEIMAITDGKGASKVLDAVGGKSCEDLIQVMGFDAELVSIVQPVNISADKNPVFGGHSFHHLGLGAAHGSGPQHEARLAEVGKQVTQYLADGKLRSCLTKVIGLKDVPSALQQMMAQRTVGKVVVSMSQNPSKKHYKK</sequence>
<dbReference type="Gene3D" id="3.90.180.10">
    <property type="entry name" value="Medium-chain alcohol dehydrogenases, catalytic domain"/>
    <property type="match status" value="1"/>
</dbReference>
<feature type="domain" description="Enoyl reductase (ER)" evidence="3">
    <location>
        <begin position="9"/>
        <end position="324"/>
    </location>
</feature>
<dbReference type="InterPro" id="IPR013154">
    <property type="entry name" value="ADH-like_N"/>
</dbReference>
<dbReference type="PANTHER" id="PTHR48106">
    <property type="entry name" value="QUINONE OXIDOREDUCTASE PIG3-RELATED"/>
    <property type="match status" value="1"/>
</dbReference>
<keyword evidence="1" id="KW-0521">NADP</keyword>
<protein>
    <recommendedName>
        <fullName evidence="3">Enoyl reductase (ER) domain-containing protein</fullName>
    </recommendedName>
</protein>
<dbReference type="SUPFAM" id="SSF51735">
    <property type="entry name" value="NAD(P)-binding Rossmann-fold domains"/>
    <property type="match status" value="1"/>
</dbReference>
<name>A0A7S3DH82_9EUKA</name>
<keyword evidence="2" id="KW-0560">Oxidoreductase</keyword>
<dbReference type="InterPro" id="IPR020843">
    <property type="entry name" value="ER"/>
</dbReference>
<dbReference type="SUPFAM" id="SSF50129">
    <property type="entry name" value="GroES-like"/>
    <property type="match status" value="1"/>
</dbReference>
<reference evidence="4" key="1">
    <citation type="submission" date="2021-01" db="EMBL/GenBank/DDBJ databases">
        <authorList>
            <person name="Corre E."/>
            <person name="Pelletier E."/>
            <person name="Niang G."/>
            <person name="Scheremetjew M."/>
            <person name="Finn R."/>
            <person name="Kale V."/>
            <person name="Holt S."/>
            <person name="Cochrane G."/>
            <person name="Meng A."/>
            <person name="Brown T."/>
            <person name="Cohen L."/>
        </authorList>
    </citation>
    <scope>NUCLEOTIDE SEQUENCE</scope>
    <source>
        <strain evidence="4">NIES-2562</strain>
    </source>
</reference>
<dbReference type="InterPro" id="IPR011032">
    <property type="entry name" value="GroES-like_sf"/>
</dbReference>
<dbReference type="GO" id="GO:0070402">
    <property type="term" value="F:NADPH binding"/>
    <property type="evidence" value="ECO:0007669"/>
    <property type="project" value="TreeGrafter"/>
</dbReference>
<accession>A0A7S3DH82</accession>
<dbReference type="Gene3D" id="3.40.50.720">
    <property type="entry name" value="NAD(P)-binding Rossmann-like Domain"/>
    <property type="match status" value="1"/>
</dbReference>
<evidence type="ECO:0000256" key="2">
    <source>
        <dbReference type="ARBA" id="ARBA00023002"/>
    </source>
</evidence>
<gene>
    <name evidence="4" type="ORF">PBIL07802_LOCUS19996</name>
</gene>
<dbReference type="Pfam" id="PF13602">
    <property type="entry name" value="ADH_zinc_N_2"/>
    <property type="match status" value="1"/>
</dbReference>
<dbReference type="EMBL" id="HBIB01030857">
    <property type="protein sequence ID" value="CAE0257735.1"/>
    <property type="molecule type" value="Transcribed_RNA"/>
</dbReference>
<evidence type="ECO:0000313" key="4">
    <source>
        <dbReference type="EMBL" id="CAE0257735.1"/>
    </source>
</evidence>
<dbReference type="GO" id="GO:0016651">
    <property type="term" value="F:oxidoreductase activity, acting on NAD(P)H"/>
    <property type="evidence" value="ECO:0007669"/>
    <property type="project" value="TreeGrafter"/>
</dbReference>
<evidence type="ECO:0000259" key="3">
    <source>
        <dbReference type="SMART" id="SM00829"/>
    </source>
</evidence>
<dbReference type="AlphaFoldDB" id="A0A7S3DH82"/>
<evidence type="ECO:0000256" key="1">
    <source>
        <dbReference type="ARBA" id="ARBA00022857"/>
    </source>
</evidence>
<proteinExistence type="predicted"/>